<gene>
    <name evidence="2" type="ORF">HLH25_03545</name>
    <name evidence="1" type="ORF">HLH26_05605</name>
</gene>
<evidence type="ECO:0000313" key="2">
    <source>
        <dbReference type="EMBL" id="MBB2192723.1"/>
    </source>
</evidence>
<dbReference type="Proteomes" id="UP000540490">
    <property type="component" value="Unassembled WGS sequence"/>
</dbReference>
<dbReference type="EMBL" id="JABEQN010000003">
    <property type="protein sequence ID" value="MBB2192723.1"/>
    <property type="molecule type" value="Genomic_DNA"/>
</dbReference>
<protein>
    <submittedName>
        <fullName evidence="1">Uncharacterized protein</fullName>
    </submittedName>
</protein>
<name>A0A7W4IJG5_9PROT</name>
<evidence type="ECO:0000313" key="4">
    <source>
        <dbReference type="Proteomes" id="UP000561077"/>
    </source>
</evidence>
<evidence type="ECO:0000313" key="3">
    <source>
        <dbReference type="Proteomes" id="UP000540490"/>
    </source>
</evidence>
<comment type="caution">
    <text evidence="1">The sequence shown here is derived from an EMBL/GenBank/DDBJ whole genome shotgun (WGS) entry which is preliminary data.</text>
</comment>
<dbReference type="Proteomes" id="UP000561077">
    <property type="component" value="Unassembled WGS sequence"/>
</dbReference>
<keyword evidence="3" id="KW-1185">Reference proteome</keyword>
<dbReference type="RefSeq" id="WP_182972758.1">
    <property type="nucleotide sequence ID" value="NZ_JABEQN010000003.1"/>
</dbReference>
<evidence type="ECO:0000313" key="1">
    <source>
        <dbReference type="EMBL" id="MBB2164019.1"/>
    </source>
</evidence>
<dbReference type="InterPro" id="IPR056912">
    <property type="entry name" value="Phage_JBD30_tail_term-like"/>
</dbReference>
<dbReference type="EMBL" id="JABEQO010000005">
    <property type="protein sequence ID" value="MBB2164019.1"/>
    <property type="molecule type" value="Genomic_DNA"/>
</dbReference>
<sequence length="188" mass="20911">MTAPIPRTVDVIKRIRDKTKYFKKVSGIADINRMMNQQTINQTDMPFAGVWVPMTTASENENMPGYMAYETTTYQVVVVLDMTTDDTGYQAASDAFDLARADLKGCLMGWDICPERSNGYPMSYSGGSMVSSLDSSNSRAVYHFDFDITFVISDDDIYQDDDLPDLTSINTTMTISGNPGPFPSIQIK</sequence>
<dbReference type="Pfam" id="PF23840">
    <property type="entry name" value="Phage_tail_terminator"/>
    <property type="match status" value="1"/>
</dbReference>
<organism evidence="1 4">
    <name type="scientific">Gluconacetobacter dulcium</name>
    <dbReference type="NCBI Taxonomy" id="2729096"/>
    <lineage>
        <taxon>Bacteria</taxon>
        <taxon>Pseudomonadati</taxon>
        <taxon>Pseudomonadota</taxon>
        <taxon>Alphaproteobacteria</taxon>
        <taxon>Acetobacterales</taxon>
        <taxon>Acetobacteraceae</taxon>
        <taxon>Gluconacetobacter</taxon>
    </lineage>
</organism>
<accession>A0A7W4IJG5</accession>
<dbReference type="AlphaFoldDB" id="A0A7W4IJG5"/>
<proteinExistence type="predicted"/>
<reference evidence="3 4" key="1">
    <citation type="submission" date="2020-04" db="EMBL/GenBank/DDBJ databases">
        <title>Description of novel Gluconacetobacter.</title>
        <authorList>
            <person name="Sombolestani A."/>
        </authorList>
    </citation>
    <scope>NUCLEOTIDE SEQUENCE [LARGE SCALE GENOMIC DNA]</scope>
    <source>
        <strain evidence="2 3">LMG 1728</strain>
        <strain evidence="1 4">LMG 1731</strain>
    </source>
</reference>